<dbReference type="GO" id="GO:0003924">
    <property type="term" value="F:GTPase activity"/>
    <property type="evidence" value="ECO:0007669"/>
    <property type="project" value="UniProtKB-UniRule"/>
</dbReference>
<dbReference type="SUPFAM" id="SSF55307">
    <property type="entry name" value="Tubulin C-terminal domain-like"/>
    <property type="match status" value="1"/>
</dbReference>
<name>A0AB94IXL0_9BACT</name>
<dbReference type="GO" id="GO:0005737">
    <property type="term" value="C:cytoplasm"/>
    <property type="evidence" value="ECO:0007669"/>
    <property type="project" value="UniProtKB-SubCell"/>
</dbReference>
<keyword evidence="2 4" id="KW-0547">Nucleotide-binding</keyword>
<dbReference type="Gene3D" id="3.40.50.1440">
    <property type="entry name" value="Tubulin/FtsZ, GTPase domain"/>
    <property type="match status" value="1"/>
</dbReference>
<proteinExistence type="inferred from homology"/>
<dbReference type="KEGG" id="sbr:SY1_14570"/>
<keyword evidence="4 6" id="KW-0131">Cell cycle</keyword>
<dbReference type="Proteomes" id="UP000008957">
    <property type="component" value="Chromosome"/>
</dbReference>
<evidence type="ECO:0000256" key="7">
    <source>
        <dbReference type="SAM" id="MobiDB-lite"/>
    </source>
</evidence>
<dbReference type="InterPro" id="IPR037103">
    <property type="entry name" value="Tubulin/FtsZ-like_C"/>
</dbReference>
<evidence type="ECO:0000313" key="10">
    <source>
        <dbReference type="EMBL" id="CBL28495.1"/>
    </source>
</evidence>
<dbReference type="GO" id="GO:0043093">
    <property type="term" value="P:FtsZ-dependent cytokinesis"/>
    <property type="evidence" value="ECO:0007669"/>
    <property type="project" value="UniProtKB-UniRule"/>
</dbReference>
<dbReference type="InterPro" id="IPR045061">
    <property type="entry name" value="FtsZ/CetZ"/>
</dbReference>
<evidence type="ECO:0000256" key="3">
    <source>
        <dbReference type="ARBA" id="ARBA00023134"/>
    </source>
</evidence>
<dbReference type="InterPro" id="IPR036525">
    <property type="entry name" value="Tubulin/FtsZ_GTPase_sf"/>
</dbReference>
<dbReference type="HAMAP" id="MF_00909">
    <property type="entry name" value="FtsZ"/>
    <property type="match status" value="1"/>
</dbReference>
<keyword evidence="3 4" id="KW-0342">GTP-binding</keyword>
<dbReference type="PROSITE" id="PS01135">
    <property type="entry name" value="FTSZ_2"/>
    <property type="match status" value="1"/>
</dbReference>
<dbReference type="InterPro" id="IPR024757">
    <property type="entry name" value="FtsZ_C"/>
</dbReference>
<feature type="binding site" evidence="4">
    <location>
        <position position="147"/>
    </location>
    <ligand>
        <name>GTP</name>
        <dbReference type="ChEBI" id="CHEBI:37565"/>
    </ligand>
</feature>
<evidence type="ECO:0000256" key="5">
    <source>
        <dbReference type="NCBIfam" id="TIGR00065"/>
    </source>
</evidence>
<dbReference type="PANTHER" id="PTHR30314:SF3">
    <property type="entry name" value="MITOCHONDRIAL DIVISION PROTEIN FSZA"/>
    <property type="match status" value="1"/>
</dbReference>
<dbReference type="SMART" id="SM00864">
    <property type="entry name" value="Tubulin"/>
    <property type="match status" value="1"/>
</dbReference>
<evidence type="ECO:0000259" key="8">
    <source>
        <dbReference type="SMART" id="SM00864"/>
    </source>
</evidence>
<dbReference type="FunFam" id="3.40.50.1440:FF:000001">
    <property type="entry name" value="Cell division protein FtsZ"/>
    <property type="match status" value="1"/>
</dbReference>
<dbReference type="SUPFAM" id="SSF52490">
    <property type="entry name" value="Tubulin nucleotide-binding domain-like"/>
    <property type="match status" value="1"/>
</dbReference>
<evidence type="ECO:0000256" key="2">
    <source>
        <dbReference type="ARBA" id="ARBA00022741"/>
    </source>
</evidence>
<dbReference type="Pfam" id="PF12327">
    <property type="entry name" value="FtsZ_C"/>
    <property type="match status" value="1"/>
</dbReference>
<feature type="binding site" evidence="4">
    <location>
        <position position="151"/>
    </location>
    <ligand>
        <name>GTP</name>
        <dbReference type="ChEBI" id="CHEBI:37565"/>
    </ligand>
</feature>
<keyword evidence="4 6" id="KW-0717">Septation</keyword>
<feature type="binding site" evidence="4">
    <location>
        <begin position="27"/>
        <end position="31"/>
    </location>
    <ligand>
        <name>GTP</name>
        <dbReference type="ChEBI" id="CHEBI:37565"/>
    </ligand>
</feature>
<organism evidence="10 11">
    <name type="scientific">Fretibacterium fastidiosum</name>
    <dbReference type="NCBI Taxonomy" id="651822"/>
    <lineage>
        <taxon>Bacteria</taxon>
        <taxon>Thermotogati</taxon>
        <taxon>Synergistota</taxon>
        <taxon>Synergistia</taxon>
        <taxon>Synergistales</taxon>
        <taxon>Aminobacteriaceae</taxon>
        <taxon>Fretibacterium</taxon>
    </lineage>
</organism>
<dbReference type="InterPro" id="IPR020805">
    <property type="entry name" value="Cell_div_FtsZ_CS"/>
</dbReference>
<dbReference type="Pfam" id="PF00091">
    <property type="entry name" value="Tubulin"/>
    <property type="match status" value="1"/>
</dbReference>
<dbReference type="InterPro" id="IPR018316">
    <property type="entry name" value="Tubulin/FtsZ_2-layer-sand-dom"/>
</dbReference>
<dbReference type="InterPro" id="IPR000158">
    <property type="entry name" value="Cell_div_FtsZ"/>
</dbReference>
<feature type="region of interest" description="Disordered" evidence="7">
    <location>
        <begin position="328"/>
        <end position="405"/>
    </location>
</feature>
<reference evidence="11" key="1">
    <citation type="submission" date="2010-03" db="EMBL/GenBank/DDBJ databases">
        <title>The genome sequence of Synergistetes sp. SGP1.</title>
        <authorList>
            <consortium name="metaHIT consortium -- http://www.metahit.eu/"/>
            <person name="Pajon A."/>
            <person name="Turner K."/>
            <person name="Parkhill J."/>
            <person name="Wade W."/>
            <person name="Vartoukian S."/>
        </authorList>
    </citation>
    <scope>NUCLEOTIDE SEQUENCE [LARGE SCALE GENOMIC DNA]</scope>
    <source>
        <strain evidence="11">SGP1</strain>
    </source>
</reference>
<dbReference type="RefSeq" id="WP_015556642.1">
    <property type="nucleotide sequence ID" value="NZ_OZ209244.1"/>
</dbReference>
<protein>
    <recommendedName>
        <fullName evidence="4 5">Cell division protein FtsZ</fullName>
    </recommendedName>
</protein>
<evidence type="ECO:0000256" key="1">
    <source>
        <dbReference type="ARBA" id="ARBA00009690"/>
    </source>
</evidence>
<dbReference type="PANTHER" id="PTHR30314">
    <property type="entry name" value="CELL DIVISION PROTEIN FTSZ-RELATED"/>
    <property type="match status" value="1"/>
</dbReference>
<evidence type="ECO:0000259" key="9">
    <source>
        <dbReference type="SMART" id="SM00865"/>
    </source>
</evidence>
<sequence length="405" mass="43133">MDQGQMFELSDDAIKQRENIIVIGVGGGGGNALNHIIESGLEGVEFIAANTDAKALALNRAPKNNHIILGEKRTGGLGAGANPEVGMEAAKESLECIKEHIEGAHMLFVTAGMGGGTGTGAAPVIAAAAKESGALVVGVVTLPFNFEMQKRFKTAQGGIENLKKCVDALLIVENDRLLQLGNAEKMLLTEAYAMVDEVLYQAVKGVTDLITQPGFINLDFADVRTVMSNAGTAIMGIGESDGDNRAEQAARAAIKSPLMSVPMEGAKGVLFNVTTGPDITLMEMSKAAEVVKSTADPEAEVIWGHVIDEKMGGKVRVTLIATGFPEGRALSRKAPSSNRVPEKPAARNEGTQQPSHARTIFGRQERGSFEETRLQSPSEDEMAPFRGLPKMPYDQPAIFRRRPRE</sequence>
<dbReference type="GO" id="GO:0032153">
    <property type="term" value="C:cell division site"/>
    <property type="evidence" value="ECO:0007669"/>
    <property type="project" value="UniProtKB-UniRule"/>
</dbReference>
<comment type="subunit">
    <text evidence="4">Homodimer. Polymerizes to form a dynamic ring structure in a strictly GTP-dependent manner. Interacts directly with several other division proteins.</text>
</comment>
<dbReference type="Gene3D" id="3.30.1330.20">
    <property type="entry name" value="Tubulin/FtsZ, C-terminal domain"/>
    <property type="match status" value="1"/>
</dbReference>
<feature type="compositionally biased region" description="Basic and acidic residues" evidence="7">
    <location>
        <begin position="363"/>
        <end position="373"/>
    </location>
</feature>
<gene>
    <name evidence="4" type="primary">ftsZ</name>
    <name evidence="10" type="ORF">SY1_14570</name>
</gene>
<comment type="similarity">
    <text evidence="1 4 6">Belongs to the FtsZ family.</text>
</comment>
<keyword evidence="4" id="KW-0963">Cytoplasm</keyword>
<evidence type="ECO:0000256" key="6">
    <source>
        <dbReference type="RuleBase" id="RU000631"/>
    </source>
</evidence>
<comment type="subcellular location">
    <subcellularLocation>
        <location evidence="4">Cytoplasm</location>
    </subcellularLocation>
    <text evidence="4">Assembles at midcell at the inner surface of the cytoplasmic membrane.</text>
</comment>
<accession>A0AB94IXL0</accession>
<dbReference type="GO" id="GO:0005525">
    <property type="term" value="F:GTP binding"/>
    <property type="evidence" value="ECO:0007669"/>
    <property type="project" value="UniProtKB-UniRule"/>
</dbReference>
<dbReference type="NCBIfam" id="TIGR00065">
    <property type="entry name" value="ftsZ"/>
    <property type="match status" value="1"/>
</dbReference>
<dbReference type="SMART" id="SM00865">
    <property type="entry name" value="Tubulin_C"/>
    <property type="match status" value="1"/>
</dbReference>
<keyword evidence="4 6" id="KW-0132">Cell division</keyword>
<dbReference type="GO" id="GO:0051258">
    <property type="term" value="P:protein polymerization"/>
    <property type="evidence" value="ECO:0007669"/>
    <property type="project" value="UniProtKB-UniRule"/>
</dbReference>
<dbReference type="CDD" id="cd02201">
    <property type="entry name" value="FtsZ_type1"/>
    <property type="match status" value="1"/>
</dbReference>
<dbReference type="InterPro" id="IPR003008">
    <property type="entry name" value="Tubulin_FtsZ_GTPase"/>
</dbReference>
<feature type="binding site" evidence="4">
    <location>
        <position position="196"/>
    </location>
    <ligand>
        <name>GTP</name>
        <dbReference type="ChEBI" id="CHEBI:37565"/>
    </ligand>
</feature>
<dbReference type="PRINTS" id="PR00423">
    <property type="entry name" value="CELLDVISFTSZ"/>
</dbReference>
<keyword evidence="11" id="KW-1185">Reference proteome</keyword>
<evidence type="ECO:0000313" key="11">
    <source>
        <dbReference type="Proteomes" id="UP000008957"/>
    </source>
</evidence>
<dbReference type="EMBL" id="FP929056">
    <property type="protein sequence ID" value="CBL28495.1"/>
    <property type="molecule type" value="Genomic_DNA"/>
</dbReference>
<dbReference type="InterPro" id="IPR008280">
    <property type="entry name" value="Tub_FtsZ_C"/>
</dbReference>
<dbReference type="AlphaFoldDB" id="A0AB94IXL0"/>
<feature type="binding site" evidence="4">
    <location>
        <begin position="116"/>
        <end position="118"/>
    </location>
    <ligand>
        <name>GTP</name>
        <dbReference type="ChEBI" id="CHEBI:37565"/>
    </ligand>
</feature>
<feature type="domain" description="Tubulin/FtsZ 2-layer sandwich" evidence="9">
    <location>
        <begin position="216"/>
        <end position="333"/>
    </location>
</feature>
<comment type="function">
    <text evidence="4 6">Essential cell division protein that forms a contractile ring structure (Z ring) at the future cell division site. The regulation of the ring assembly controls the timing and the location of cell division. One of the functions of the FtsZ ring is to recruit other cell division proteins to the septum to produce a new cell wall between the dividing cells. Binds GTP and shows GTPase activity.</text>
</comment>
<feature type="domain" description="Tubulin/FtsZ GTPase" evidence="8">
    <location>
        <begin position="19"/>
        <end position="214"/>
    </location>
</feature>
<evidence type="ECO:0000256" key="4">
    <source>
        <dbReference type="HAMAP-Rule" id="MF_00909"/>
    </source>
</evidence>
<reference evidence="10 11" key="2">
    <citation type="submission" date="2010-03" db="EMBL/GenBank/DDBJ databases">
        <authorList>
            <person name="Pajon A."/>
        </authorList>
    </citation>
    <scope>NUCLEOTIDE SEQUENCE [LARGE SCALE GENOMIC DNA]</scope>
    <source>
        <strain evidence="10 11">SGP1</strain>
    </source>
</reference>
<dbReference type="GO" id="GO:0000917">
    <property type="term" value="P:division septum assembly"/>
    <property type="evidence" value="ECO:0007669"/>
    <property type="project" value="UniProtKB-KW"/>
</dbReference>